<keyword evidence="1" id="KW-0812">Transmembrane</keyword>
<feature type="transmembrane region" description="Helical" evidence="1">
    <location>
        <begin position="70"/>
        <end position="89"/>
    </location>
</feature>
<sequence>MIALVSQGLLVLLGLWLAGLGVWMVMAPQRALDVLAMMGRTPLIHFGEMAVRIMAGLVFILAAATTRHPAAISMIGIFLIVSALALMLLPRRWHVAYSTWWAARIPVWAVRLIGPVSVGMGGLLAWVAI</sequence>
<evidence type="ECO:0008006" key="4">
    <source>
        <dbReference type="Google" id="ProtNLM"/>
    </source>
</evidence>
<feature type="transmembrane region" description="Helical" evidence="1">
    <location>
        <begin position="109"/>
        <end position="128"/>
    </location>
</feature>
<accession>A0ABX7BN80</accession>
<dbReference type="EMBL" id="CP067977">
    <property type="protein sequence ID" value="QQQ19025.1"/>
    <property type="molecule type" value="Genomic_DNA"/>
</dbReference>
<evidence type="ECO:0000256" key="1">
    <source>
        <dbReference type="SAM" id="Phobius"/>
    </source>
</evidence>
<dbReference type="Proteomes" id="UP000595448">
    <property type="component" value="Chromosome"/>
</dbReference>
<keyword evidence="1" id="KW-0472">Membrane</keyword>
<keyword evidence="1" id="KW-1133">Transmembrane helix</keyword>
<keyword evidence="3" id="KW-1185">Reference proteome</keyword>
<organism evidence="2 3">
    <name type="scientific">Brevundimonas vitisensis</name>
    <dbReference type="NCBI Taxonomy" id="2800818"/>
    <lineage>
        <taxon>Bacteria</taxon>
        <taxon>Pseudomonadati</taxon>
        <taxon>Pseudomonadota</taxon>
        <taxon>Alphaproteobacteria</taxon>
        <taxon>Caulobacterales</taxon>
        <taxon>Caulobacteraceae</taxon>
        <taxon>Brevundimonas</taxon>
    </lineage>
</organism>
<feature type="transmembrane region" description="Helical" evidence="1">
    <location>
        <begin position="46"/>
        <end position="64"/>
    </location>
</feature>
<dbReference type="RefSeq" id="WP_201103379.1">
    <property type="nucleotide sequence ID" value="NZ_CP067977.1"/>
</dbReference>
<reference evidence="2 3" key="1">
    <citation type="submission" date="2021-01" db="EMBL/GenBank/DDBJ databases">
        <title>Brevundimonas vitis sp. nov., an bacterium isolated from grape (Vitis vinifera).</title>
        <authorList>
            <person name="Jiang L."/>
            <person name="Lee J."/>
        </authorList>
    </citation>
    <scope>NUCLEOTIDE SEQUENCE [LARGE SCALE GENOMIC DNA]</scope>
    <source>
        <strain evidence="2 3">GRTSA-9</strain>
    </source>
</reference>
<protein>
    <recommendedName>
        <fullName evidence="4">DUF4149 domain-containing protein</fullName>
    </recommendedName>
</protein>
<evidence type="ECO:0000313" key="2">
    <source>
        <dbReference type="EMBL" id="QQQ19025.1"/>
    </source>
</evidence>
<evidence type="ECO:0000313" key="3">
    <source>
        <dbReference type="Proteomes" id="UP000595448"/>
    </source>
</evidence>
<feature type="transmembrane region" description="Helical" evidence="1">
    <location>
        <begin position="6"/>
        <end position="25"/>
    </location>
</feature>
<proteinExistence type="predicted"/>
<name>A0ABX7BN80_9CAUL</name>
<gene>
    <name evidence="2" type="ORF">JIP62_02525</name>
</gene>